<protein>
    <recommendedName>
        <fullName evidence="10 11">UDP-N-acetylmuramoyl-tripeptide--D-alanyl-D-alanine ligase</fullName>
        <ecNumber evidence="10 11">6.3.2.10</ecNumber>
    </recommendedName>
    <alternativeName>
        <fullName evidence="10">D-alanyl-D-alanine-adding enzyme</fullName>
    </alternativeName>
</protein>
<comment type="caution">
    <text evidence="15">The sequence shown here is derived from an EMBL/GenBank/DDBJ whole genome shotgun (WGS) entry which is preliminary data.</text>
</comment>
<dbReference type="SUPFAM" id="SSF53244">
    <property type="entry name" value="MurD-like peptide ligases, peptide-binding domain"/>
    <property type="match status" value="1"/>
</dbReference>
<sequence length="426" mass="47754">MEIEELYKKFKECQGVSTDTRKLTENSMFFALKGDNFNGNRFIETAFSSGAKYCVIDEKRALINSNCILVADVLSTLQQLATYHRKSLTTKIIGLTGSNGKTTTKELINAVLSTTYKVKATVGNLNNHIGVPLTLLSFKEDLDFGIVEMGANHQKEIEFLSSLAQPDFVFITNFGKAHLEGFGGVQGIIKGKSELYDYAKSHNKTIFVNTDDKKQVQQTSKYANVITFGSLPDNDYQINFKDVVPFVSLEFSNEVCLTQLIGAYNFNNIAIAVALGQFFKVPNDLIKKAIEHYVPKNNRSQIITKGTNSIILDAYNANPTSMSAALENFRRIEAEDKYLFLGDMFELGEAAQQEHQTITHFASSNFEKNIYLIGENFFKAKTSDKIKKFKTYDDFEKHIKSTVIQDASILVKGSRGMALERILDVL</sequence>
<dbReference type="NCBIfam" id="TIGR01143">
    <property type="entry name" value="murF"/>
    <property type="match status" value="1"/>
</dbReference>
<accession>A0ABS3T6H5</accession>
<evidence type="ECO:0000259" key="12">
    <source>
        <dbReference type="Pfam" id="PF01225"/>
    </source>
</evidence>
<keyword evidence="5 10" id="KW-0067">ATP-binding</keyword>
<dbReference type="GO" id="GO:0016874">
    <property type="term" value="F:ligase activity"/>
    <property type="evidence" value="ECO:0007669"/>
    <property type="project" value="UniProtKB-KW"/>
</dbReference>
<keyword evidence="9 10" id="KW-0961">Cell wall biogenesis/degradation</keyword>
<evidence type="ECO:0000256" key="1">
    <source>
        <dbReference type="ARBA" id="ARBA00022490"/>
    </source>
</evidence>
<evidence type="ECO:0000256" key="4">
    <source>
        <dbReference type="ARBA" id="ARBA00022741"/>
    </source>
</evidence>
<dbReference type="Proteomes" id="UP000676776">
    <property type="component" value="Unassembled WGS sequence"/>
</dbReference>
<evidence type="ECO:0000313" key="16">
    <source>
        <dbReference type="Proteomes" id="UP000676776"/>
    </source>
</evidence>
<evidence type="ECO:0000256" key="3">
    <source>
        <dbReference type="ARBA" id="ARBA00022618"/>
    </source>
</evidence>
<dbReference type="InterPro" id="IPR004101">
    <property type="entry name" value="Mur_ligase_C"/>
</dbReference>
<feature type="binding site" evidence="10">
    <location>
        <begin position="97"/>
        <end position="103"/>
    </location>
    <ligand>
        <name>ATP</name>
        <dbReference type="ChEBI" id="CHEBI:30616"/>
    </ligand>
</feature>
<feature type="domain" description="Mur ligase central" evidence="14">
    <location>
        <begin position="96"/>
        <end position="275"/>
    </location>
</feature>
<dbReference type="Pfam" id="PF02875">
    <property type="entry name" value="Mur_ligase_C"/>
    <property type="match status" value="1"/>
</dbReference>
<dbReference type="Pfam" id="PF08245">
    <property type="entry name" value="Mur_ligase_M"/>
    <property type="match status" value="1"/>
</dbReference>
<keyword evidence="4 10" id="KW-0547">Nucleotide-binding</keyword>
<dbReference type="RefSeq" id="WP_208154664.1">
    <property type="nucleotide sequence ID" value="NZ_JAGEVF010000008.1"/>
</dbReference>
<dbReference type="HAMAP" id="MF_02019">
    <property type="entry name" value="MurF"/>
    <property type="match status" value="1"/>
</dbReference>
<keyword evidence="3 10" id="KW-0132">Cell division</keyword>
<feature type="domain" description="Mur ligase N-terminal catalytic" evidence="12">
    <location>
        <begin position="14"/>
        <end position="61"/>
    </location>
</feature>
<comment type="catalytic activity">
    <reaction evidence="10 11">
        <text>D-alanyl-D-alanine + UDP-N-acetyl-alpha-D-muramoyl-L-alanyl-gamma-D-glutamyl-meso-2,6-diaminopimelate + ATP = UDP-N-acetyl-alpha-D-muramoyl-L-alanyl-gamma-D-glutamyl-meso-2,6-diaminopimeloyl-D-alanyl-D-alanine + ADP + phosphate + H(+)</text>
        <dbReference type="Rhea" id="RHEA:28374"/>
        <dbReference type="ChEBI" id="CHEBI:15378"/>
        <dbReference type="ChEBI" id="CHEBI:30616"/>
        <dbReference type="ChEBI" id="CHEBI:43474"/>
        <dbReference type="ChEBI" id="CHEBI:57822"/>
        <dbReference type="ChEBI" id="CHEBI:61386"/>
        <dbReference type="ChEBI" id="CHEBI:83905"/>
        <dbReference type="ChEBI" id="CHEBI:456216"/>
        <dbReference type="EC" id="6.3.2.10"/>
    </reaction>
</comment>
<comment type="subcellular location">
    <subcellularLocation>
        <location evidence="10 11">Cytoplasm</location>
    </subcellularLocation>
</comment>
<dbReference type="SUPFAM" id="SSF63418">
    <property type="entry name" value="MurE/MurF N-terminal domain"/>
    <property type="match status" value="1"/>
</dbReference>
<dbReference type="Gene3D" id="3.90.190.20">
    <property type="entry name" value="Mur ligase, C-terminal domain"/>
    <property type="match status" value="1"/>
</dbReference>
<keyword evidence="2 10" id="KW-0436">Ligase</keyword>
<evidence type="ECO:0000256" key="11">
    <source>
        <dbReference type="RuleBase" id="RU004136"/>
    </source>
</evidence>
<evidence type="ECO:0000256" key="10">
    <source>
        <dbReference type="HAMAP-Rule" id="MF_02019"/>
    </source>
</evidence>
<evidence type="ECO:0000256" key="2">
    <source>
        <dbReference type="ARBA" id="ARBA00022598"/>
    </source>
</evidence>
<organism evidence="15 16">
    <name type="scientific">Winogradskyella pelagia</name>
    <dbReference type="NCBI Taxonomy" id="2819984"/>
    <lineage>
        <taxon>Bacteria</taxon>
        <taxon>Pseudomonadati</taxon>
        <taxon>Bacteroidota</taxon>
        <taxon>Flavobacteriia</taxon>
        <taxon>Flavobacteriales</taxon>
        <taxon>Flavobacteriaceae</taxon>
        <taxon>Winogradskyella</taxon>
    </lineage>
</organism>
<dbReference type="InterPro" id="IPR000713">
    <property type="entry name" value="Mur_ligase_N"/>
</dbReference>
<dbReference type="Gene3D" id="3.40.1190.10">
    <property type="entry name" value="Mur-like, catalytic domain"/>
    <property type="match status" value="1"/>
</dbReference>
<evidence type="ECO:0000256" key="9">
    <source>
        <dbReference type="ARBA" id="ARBA00023316"/>
    </source>
</evidence>
<dbReference type="InterPro" id="IPR035911">
    <property type="entry name" value="MurE/MurF_N"/>
</dbReference>
<keyword evidence="8 10" id="KW-0131">Cell cycle</keyword>
<dbReference type="Pfam" id="PF01225">
    <property type="entry name" value="Mur_ligase"/>
    <property type="match status" value="1"/>
</dbReference>
<dbReference type="InterPro" id="IPR036615">
    <property type="entry name" value="Mur_ligase_C_dom_sf"/>
</dbReference>
<evidence type="ECO:0000259" key="13">
    <source>
        <dbReference type="Pfam" id="PF02875"/>
    </source>
</evidence>
<comment type="pathway">
    <text evidence="10 11">Cell wall biogenesis; peptidoglycan biosynthesis.</text>
</comment>
<gene>
    <name evidence="10 15" type="primary">murF</name>
    <name evidence="15" type="ORF">J4050_11155</name>
</gene>
<dbReference type="InterPro" id="IPR036565">
    <property type="entry name" value="Mur-like_cat_sf"/>
</dbReference>
<dbReference type="SUPFAM" id="SSF53623">
    <property type="entry name" value="MurD-like peptide ligases, catalytic domain"/>
    <property type="match status" value="1"/>
</dbReference>
<dbReference type="Gene3D" id="3.40.1390.10">
    <property type="entry name" value="MurE/MurF, N-terminal domain"/>
    <property type="match status" value="1"/>
</dbReference>
<dbReference type="EMBL" id="JAGEVF010000008">
    <property type="protein sequence ID" value="MBO3117310.1"/>
    <property type="molecule type" value="Genomic_DNA"/>
</dbReference>
<evidence type="ECO:0000259" key="14">
    <source>
        <dbReference type="Pfam" id="PF08245"/>
    </source>
</evidence>
<keyword evidence="6 10" id="KW-0133">Cell shape</keyword>
<evidence type="ECO:0000256" key="5">
    <source>
        <dbReference type="ARBA" id="ARBA00022840"/>
    </source>
</evidence>
<dbReference type="InterPro" id="IPR005863">
    <property type="entry name" value="UDP-N-AcMur_synth"/>
</dbReference>
<keyword evidence="1 10" id="KW-0963">Cytoplasm</keyword>
<dbReference type="InterPro" id="IPR051046">
    <property type="entry name" value="MurCDEF_CellWall_CoF430Synth"/>
</dbReference>
<dbReference type="InterPro" id="IPR013221">
    <property type="entry name" value="Mur_ligase_cen"/>
</dbReference>
<dbReference type="PANTHER" id="PTHR43024">
    <property type="entry name" value="UDP-N-ACETYLMURAMOYL-TRIPEPTIDE--D-ALANYL-D-ALANINE LIGASE"/>
    <property type="match status" value="1"/>
</dbReference>
<keyword evidence="7 10" id="KW-0573">Peptidoglycan synthesis</keyword>
<reference evidence="15 16" key="1">
    <citation type="submission" date="2021-03" db="EMBL/GenBank/DDBJ databases">
        <title>Winogradskyella sp. nov., isolated from costal sediment.</title>
        <authorList>
            <person name="Gao C."/>
        </authorList>
    </citation>
    <scope>NUCLEOTIDE SEQUENCE [LARGE SCALE GENOMIC DNA]</scope>
    <source>
        <strain evidence="15 16">DF17</strain>
    </source>
</reference>
<evidence type="ECO:0000256" key="7">
    <source>
        <dbReference type="ARBA" id="ARBA00022984"/>
    </source>
</evidence>
<dbReference type="EC" id="6.3.2.10" evidence="10 11"/>
<comment type="function">
    <text evidence="10 11">Involved in cell wall formation. Catalyzes the final step in the synthesis of UDP-N-acetylmuramoyl-pentapeptide, the precursor of murein.</text>
</comment>
<comment type="similarity">
    <text evidence="10">Belongs to the MurCDEF family. MurF subfamily.</text>
</comment>
<feature type="domain" description="Mur ligase C-terminal" evidence="13">
    <location>
        <begin position="299"/>
        <end position="415"/>
    </location>
</feature>
<name>A0ABS3T6H5_9FLAO</name>
<dbReference type="PANTHER" id="PTHR43024:SF1">
    <property type="entry name" value="UDP-N-ACETYLMURAMOYL-TRIPEPTIDE--D-ALANYL-D-ALANINE LIGASE"/>
    <property type="match status" value="1"/>
</dbReference>
<evidence type="ECO:0000313" key="15">
    <source>
        <dbReference type="EMBL" id="MBO3117310.1"/>
    </source>
</evidence>
<evidence type="ECO:0000256" key="8">
    <source>
        <dbReference type="ARBA" id="ARBA00023306"/>
    </source>
</evidence>
<proteinExistence type="inferred from homology"/>
<evidence type="ECO:0000256" key="6">
    <source>
        <dbReference type="ARBA" id="ARBA00022960"/>
    </source>
</evidence>
<keyword evidence="16" id="KW-1185">Reference proteome</keyword>